<proteinExistence type="predicted"/>
<dbReference type="GO" id="GO:0006355">
    <property type="term" value="P:regulation of DNA-templated transcription"/>
    <property type="evidence" value="ECO:0007669"/>
    <property type="project" value="UniProtKB-ARBA"/>
</dbReference>
<dbReference type="SUPFAM" id="SSF46689">
    <property type="entry name" value="Homeodomain-like"/>
    <property type="match status" value="1"/>
</dbReference>
<dbReference type="HOGENOM" id="CLU_069356_1_4_9"/>
<reference evidence="4 5" key="1">
    <citation type="journal article" date="2009" name="PLoS ONE">
        <title>Genome analysis of the anaerobic thermohalophilic bacterium Halothermothrix orenii.</title>
        <authorList>
            <person name="Mavromatis K."/>
            <person name="Ivanova N."/>
            <person name="Anderson I."/>
            <person name="Lykidis A."/>
            <person name="Hooper S.D."/>
            <person name="Sun H."/>
            <person name="Kunin V."/>
            <person name="Lapidus A."/>
            <person name="Hugenholtz P."/>
            <person name="Patel B."/>
            <person name="Kyrpides N.C."/>
        </authorList>
    </citation>
    <scope>NUCLEOTIDE SEQUENCE [LARGE SCALE GENOMIC DNA]</scope>
    <source>
        <strain evidence="5">H 168 / OCM 544 / DSM 9562</strain>
    </source>
</reference>
<evidence type="ECO:0000259" key="3">
    <source>
        <dbReference type="PROSITE" id="PS50977"/>
    </source>
</evidence>
<dbReference type="InterPro" id="IPR001647">
    <property type="entry name" value="HTH_TetR"/>
</dbReference>
<dbReference type="PANTHER" id="PTHR30328:SF54">
    <property type="entry name" value="HTH-TYPE TRANSCRIPTIONAL REPRESSOR SCO4008"/>
    <property type="match status" value="1"/>
</dbReference>
<dbReference type="Proteomes" id="UP000000719">
    <property type="component" value="Chromosome"/>
</dbReference>
<gene>
    <name evidence="4" type="ordered locus">Hore_14700</name>
</gene>
<dbReference type="Pfam" id="PF00440">
    <property type="entry name" value="TetR_N"/>
    <property type="match status" value="1"/>
</dbReference>
<dbReference type="OrthoDB" id="9812484at2"/>
<evidence type="ECO:0000313" key="5">
    <source>
        <dbReference type="Proteomes" id="UP000000719"/>
    </source>
</evidence>
<feature type="domain" description="HTH tetR-type" evidence="3">
    <location>
        <begin position="7"/>
        <end position="67"/>
    </location>
</feature>
<dbReference type="PANTHER" id="PTHR30328">
    <property type="entry name" value="TRANSCRIPTIONAL REPRESSOR"/>
    <property type="match status" value="1"/>
</dbReference>
<feature type="DNA-binding region" description="H-T-H motif" evidence="2">
    <location>
        <begin position="30"/>
        <end position="49"/>
    </location>
</feature>
<keyword evidence="1 2" id="KW-0238">DNA-binding</keyword>
<accession>B8CY50</accession>
<dbReference type="InterPro" id="IPR050109">
    <property type="entry name" value="HTH-type_TetR-like_transc_reg"/>
</dbReference>
<sequence>MVEGSNLSTKEKILKVSEQVFAEKGFDGARVDEIARKAGVNKALIYYYFDGKDDLLDHLFNLLIDEVRNFIVEEVKDLNLDDDEAFNKVFNNTLNLLETKRDILKVAFIESLKGDTKHSIIFNLGEIIMGSEIERITEVFTSMGLEVPEDKQYMLVGEFFTGILPMIGFVIFKDNFSNYFGTDPDKIKDHFKKVFKKSHLGFHDLSK</sequence>
<name>B8CY50_HALOH</name>
<evidence type="ECO:0000256" key="1">
    <source>
        <dbReference type="ARBA" id="ARBA00023125"/>
    </source>
</evidence>
<dbReference type="eggNOG" id="COG1309">
    <property type="taxonomic scope" value="Bacteria"/>
</dbReference>
<dbReference type="GO" id="GO:0003677">
    <property type="term" value="F:DNA binding"/>
    <property type="evidence" value="ECO:0007669"/>
    <property type="project" value="UniProtKB-UniRule"/>
</dbReference>
<evidence type="ECO:0000313" key="4">
    <source>
        <dbReference type="EMBL" id="ACL70219.1"/>
    </source>
</evidence>
<dbReference type="PROSITE" id="PS50977">
    <property type="entry name" value="HTH_TETR_2"/>
    <property type="match status" value="1"/>
</dbReference>
<dbReference type="AlphaFoldDB" id="B8CY50"/>
<keyword evidence="5" id="KW-1185">Reference proteome</keyword>
<evidence type="ECO:0000256" key="2">
    <source>
        <dbReference type="PROSITE-ProRule" id="PRU00335"/>
    </source>
</evidence>
<dbReference type="EMBL" id="CP001098">
    <property type="protein sequence ID" value="ACL70219.1"/>
    <property type="molecule type" value="Genomic_DNA"/>
</dbReference>
<dbReference type="STRING" id="373903.Hore_14700"/>
<dbReference type="RefSeq" id="WP_012636402.1">
    <property type="nucleotide sequence ID" value="NC_011899.1"/>
</dbReference>
<dbReference type="PRINTS" id="PR00455">
    <property type="entry name" value="HTHTETR"/>
</dbReference>
<dbReference type="InterPro" id="IPR009057">
    <property type="entry name" value="Homeodomain-like_sf"/>
</dbReference>
<dbReference type="Gene3D" id="1.10.357.10">
    <property type="entry name" value="Tetracycline Repressor, domain 2"/>
    <property type="match status" value="1"/>
</dbReference>
<organism evidence="4 5">
    <name type="scientific">Halothermothrix orenii (strain H 168 / OCM 544 / DSM 9562)</name>
    <dbReference type="NCBI Taxonomy" id="373903"/>
    <lineage>
        <taxon>Bacteria</taxon>
        <taxon>Bacillati</taxon>
        <taxon>Bacillota</taxon>
        <taxon>Clostridia</taxon>
        <taxon>Halanaerobiales</taxon>
        <taxon>Halothermotrichaceae</taxon>
        <taxon>Halothermothrix</taxon>
    </lineage>
</organism>
<dbReference type="KEGG" id="hor:Hore_14700"/>
<protein>
    <submittedName>
        <fullName evidence="4">Transcriptional regulator, TetR family</fullName>
    </submittedName>
</protein>